<evidence type="ECO:0000256" key="7">
    <source>
        <dbReference type="ARBA" id="ARBA00022729"/>
    </source>
</evidence>
<evidence type="ECO:0000256" key="5">
    <source>
        <dbReference type="ARBA" id="ARBA00022553"/>
    </source>
</evidence>
<dbReference type="Pfam" id="PF08516">
    <property type="entry name" value="ADAM_CR"/>
    <property type="match status" value="1"/>
</dbReference>
<evidence type="ECO:0000256" key="13">
    <source>
        <dbReference type="ARBA" id="ARBA00025231"/>
    </source>
</evidence>
<evidence type="ECO:0000259" key="24">
    <source>
        <dbReference type="PROSITE" id="PS50215"/>
    </source>
</evidence>
<dbReference type="Gene3D" id="3.40.390.10">
    <property type="entry name" value="Collagenase (Catalytic Domain)"/>
    <property type="match status" value="1"/>
</dbReference>
<sequence>MLRFLFLLFGLIGLQTDSSDSELLLPVQIIIPEKKRSTSRDGVETNVSYNIVIDGKTYTVNLMQKAFLPPSFRVYGYNGTGYMKPFEQQIQNFCYYQGYIEGYPNSMVILSTCTGLRGLLQFENISYGIEPLEPSVGFEHVIYQVNNKNTGASLYTEEDIDPRDLPFKIQSVQSPTDFSSYIEMHVVVEKNLYTHMGSDTATVTQKIFQLIGLTNAIFTSFNITIILSSLELWIDENKMPVTGDVNELLHKFLKWKRSYLVLRPHDMAFLLVYREKSDYVGATFQGKMCDRQYGGGIAVHPKTLSLESLAVIIAQLLSLSMGIAYDDIDKCQCSGAVCIMNPEAIHSSGVKIFSNCSMEDFAHFISKPKSQCLRNHPKLDPSYKVGVCGNKKVEDGETCDCGTADECNQIQDNCCDSTTCALKAGLACLTGACCTKCQFSPKGTACRSSIHECDLTEYCNGSSGECQEDFYVQDGHPCEEDKWLCIQGQCKSMESQCSEAFGEALGAAPPECFKYLNSMTDRSGSCGADASGYKKCDPNDVMCGKLICKHDGENILESSSAIIIYTNVNGNICVALEYKYDHAESNKMWVKDGTVCGTNKLCRQQKCIDNDLNYDCTPQKCNNQGVCNNKKNCHCNPKYLPPNCQNVEDSFPGGSVDSGNFQAVATTAGHARNLERLYVENVYPSKPMRWPFFLLIPFCVILSIMIITLVKVYLQRKKWKTEDYTSDEELESESESKS</sequence>
<name>G1PQV5_MYOLU</name>
<dbReference type="InterPro" id="IPR024079">
    <property type="entry name" value="MetalloPept_cat_dom_sf"/>
</dbReference>
<feature type="signal peptide" evidence="21">
    <location>
        <begin position="1"/>
        <end position="21"/>
    </location>
</feature>
<dbReference type="GO" id="GO:0005886">
    <property type="term" value="C:plasma membrane"/>
    <property type="evidence" value="ECO:0007669"/>
    <property type="project" value="TreeGrafter"/>
</dbReference>
<dbReference type="AlphaFoldDB" id="G1PQV5"/>
<keyword evidence="10 20" id="KW-0472">Membrane</keyword>
<dbReference type="InterPro" id="IPR018358">
    <property type="entry name" value="Disintegrin_CS"/>
</dbReference>
<dbReference type="PROSITE" id="PS50214">
    <property type="entry name" value="DISINTEGRIN_2"/>
    <property type="match status" value="1"/>
</dbReference>
<dbReference type="Gene3D" id="4.10.70.10">
    <property type="entry name" value="Disintegrin domain"/>
    <property type="match status" value="1"/>
</dbReference>
<reference evidence="25" key="2">
    <citation type="submission" date="2025-08" db="UniProtKB">
        <authorList>
            <consortium name="Ensembl"/>
        </authorList>
    </citation>
    <scope>IDENTIFICATION</scope>
</reference>
<keyword evidence="12" id="KW-0325">Glycoprotein</keyword>
<keyword evidence="4 18" id="KW-0245">EGF-like domain</keyword>
<protein>
    <recommendedName>
        <fullName evidence="3">Disintegrin and metalloproteinase domain-containing protein 2</fullName>
    </recommendedName>
    <alternativeName>
        <fullName evidence="14">Fertilin subunit beta</fullName>
    </alternativeName>
    <alternativeName>
        <fullName evidence="16">PH-30</fullName>
    </alternativeName>
    <alternativeName>
        <fullName evidence="15">PH30-beta</fullName>
    </alternativeName>
</protein>
<evidence type="ECO:0000256" key="18">
    <source>
        <dbReference type="PROSITE-ProRule" id="PRU00076"/>
    </source>
</evidence>
<evidence type="ECO:0000256" key="10">
    <source>
        <dbReference type="ARBA" id="ARBA00023136"/>
    </source>
</evidence>
<accession>G1PQV5</accession>
<dbReference type="InterPro" id="IPR001590">
    <property type="entry name" value="Peptidase_M12B"/>
</dbReference>
<dbReference type="GO" id="GO:0006508">
    <property type="term" value="P:proteolysis"/>
    <property type="evidence" value="ECO:0007669"/>
    <property type="project" value="InterPro"/>
</dbReference>
<dbReference type="InterPro" id="IPR000742">
    <property type="entry name" value="EGF"/>
</dbReference>
<evidence type="ECO:0000256" key="17">
    <source>
        <dbReference type="PROSITE-ProRule" id="PRU00068"/>
    </source>
</evidence>
<dbReference type="SUPFAM" id="SSF55486">
    <property type="entry name" value="Metalloproteases ('zincins'), catalytic domain"/>
    <property type="match status" value="1"/>
</dbReference>
<dbReference type="PANTHER" id="PTHR11905:SF108">
    <property type="entry name" value="DISINTEGRIN AND METALLOPROTEINASE DOMAIN-CONTAINING PROTEIN 2"/>
    <property type="match status" value="1"/>
</dbReference>
<evidence type="ECO:0000256" key="12">
    <source>
        <dbReference type="ARBA" id="ARBA00023180"/>
    </source>
</evidence>
<dbReference type="Proteomes" id="UP000001074">
    <property type="component" value="Unassembled WGS sequence"/>
</dbReference>
<proteinExistence type="predicted"/>
<dbReference type="PANTHER" id="PTHR11905">
    <property type="entry name" value="ADAM A DISINTEGRIN AND METALLOPROTEASE DOMAIN"/>
    <property type="match status" value="1"/>
</dbReference>
<dbReference type="SMART" id="SM00050">
    <property type="entry name" value="DISIN"/>
    <property type="match status" value="1"/>
</dbReference>
<dbReference type="GeneTree" id="ENSGT00940000161961"/>
<dbReference type="Pfam" id="PF01562">
    <property type="entry name" value="Pep_M12B_propep"/>
    <property type="match status" value="1"/>
</dbReference>
<organism evidence="25 26">
    <name type="scientific">Myotis lucifugus</name>
    <name type="common">Little brown bat</name>
    <dbReference type="NCBI Taxonomy" id="59463"/>
    <lineage>
        <taxon>Eukaryota</taxon>
        <taxon>Metazoa</taxon>
        <taxon>Chordata</taxon>
        <taxon>Craniata</taxon>
        <taxon>Vertebrata</taxon>
        <taxon>Euteleostomi</taxon>
        <taxon>Mammalia</taxon>
        <taxon>Eutheria</taxon>
        <taxon>Laurasiatheria</taxon>
        <taxon>Chiroptera</taxon>
        <taxon>Yangochiroptera</taxon>
        <taxon>Vespertilionidae</taxon>
        <taxon>Myotis</taxon>
    </lineage>
</organism>
<dbReference type="GO" id="GO:0004222">
    <property type="term" value="F:metalloendopeptidase activity"/>
    <property type="evidence" value="ECO:0007669"/>
    <property type="project" value="InterPro"/>
</dbReference>
<dbReference type="InParanoid" id="G1PQV5"/>
<dbReference type="InterPro" id="IPR036436">
    <property type="entry name" value="Disintegrin_dom_sf"/>
</dbReference>
<gene>
    <name evidence="25" type="primary">ADAM2</name>
</gene>
<evidence type="ECO:0000256" key="20">
    <source>
        <dbReference type="SAM" id="Phobius"/>
    </source>
</evidence>
<evidence type="ECO:0000256" key="2">
    <source>
        <dbReference type="ARBA" id="ARBA00011609"/>
    </source>
</evidence>
<comment type="caution">
    <text evidence="18">Lacks conserved residue(s) required for the propagation of feature annotation.</text>
</comment>
<evidence type="ECO:0000256" key="15">
    <source>
        <dbReference type="ARBA" id="ARBA00031933"/>
    </source>
</evidence>
<dbReference type="Ensembl" id="ENSMLUT00000014818.2">
    <property type="protein sequence ID" value="ENSMLUP00000013486.2"/>
    <property type="gene ID" value="ENSMLUG00000014808.2"/>
</dbReference>
<reference evidence="25 26" key="1">
    <citation type="journal article" date="2011" name="Nature">
        <title>A high-resolution map of human evolutionary constraint using 29 mammals.</title>
        <authorList>
            <person name="Lindblad-Toh K."/>
            <person name="Garber M."/>
            <person name="Zuk O."/>
            <person name="Lin M.F."/>
            <person name="Parker B.J."/>
            <person name="Washietl S."/>
            <person name="Kheradpour P."/>
            <person name="Ernst J."/>
            <person name="Jordan G."/>
            <person name="Mauceli E."/>
            <person name="Ward L.D."/>
            <person name="Lowe C.B."/>
            <person name="Holloway A.K."/>
            <person name="Clamp M."/>
            <person name="Gnerre S."/>
            <person name="Alfoldi J."/>
            <person name="Beal K."/>
            <person name="Chang J."/>
            <person name="Clawson H."/>
            <person name="Cuff J."/>
            <person name="Di Palma F."/>
            <person name="Fitzgerald S."/>
            <person name="Flicek P."/>
            <person name="Guttman M."/>
            <person name="Hubisz M.J."/>
            <person name="Jaffe D.B."/>
            <person name="Jungreis I."/>
            <person name="Kent W.J."/>
            <person name="Kostka D."/>
            <person name="Lara M."/>
            <person name="Martins A.L."/>
            <person name="Massingham T."/>
            <person name="Moltke I."/>
            <person name="Raney B.J."/>
            <person name="Rasmussen M.D."/>
            <person name="Robinson J."/>
            <person name="Stark A."/>
            <person name="Vilella A.J."/>
            <person name="Wen J."/>
            <person name="Xie X."/>
            <person name="Zody M.C."/>
            <person name="Baldwin J."/>
            <person name="Bloom T."/>
            <person name="Chin C.W."/>
            <person name="Heiman D."/>
            <person name="Nicol R."/>
            <person name="Nusbaum C."/>
            <person name="Young S."/>
            <person name="Wilkinson J."/>
            <person name="Worley K.C."/>
            <person name="Kovar C.L."/>
            <person name="Muzny D.M."/>
            <person name="Gibbs R.A."/>
            <person name="Cree A."/>
            <person name="Dihn H.H."/>
            <person name="Fowler G."/>
            <person name="Jhangiani S."/>
            <person name="Joshi V."/>
            <person name="Lee S."/>
            <person name="Lewis L.R."/>
            <person name="Nazareth L.V."/>
            <person name="Okwuonu G."/>
            <person name="Santibanez J."/>
            <person name="Warren W.C."/>
            <person name="Mardis E.R."/>
            <person name="Weinstock G.M."/>
            <person name="Wilson R.K."/>
            <person name="Delehaunty K."/>
            <person name="Dooling D."/>
            <person name="Fronik C."/>
            <person name="Fulton L."/>
            <person name="Fulton B."/>
            <person name="Graves T."/>
            <person name="Minx P."/>
            <person name="Sodergren E."/>
            <person name="Birney E."/>
            <person name="Margulies E.H."/>
            <person name="Herrero J."/>
            <person name="Green E.D."/>
            <person name="Haussler D."/>
            <person name="Siepel A."/>
            <person name="Goldman N."/>
            <person name="Pollard K.S."/>
            <person name="Pedersen J.S."/>
            <person name="Lander E.S."/>
            <person name="Kellis M."/>
        </authorList>
    </citation>
    <scope>NUCLEOTIDE SEQUENCE [LARGE SCALE GENOMIC DNA]</scope>
</reference>
<comment type="subcellular location">
    <subcellularLocation>
        <location evidence="1">Membrane</location>
        <topology evidence="1">Single-pass type I membrane protein</topology>
    </subcellularLocation>
</comment>
<dbReference type="Pfam" id="PF01421">
    <property type="entry name" value="Reprolysin"/>
    <property type="match status" value="1"/>
</dbReference>
<feature type="domain" description="Peptidase M12B" evidence="24">
    <location>
        <begin position="180"/>
        <end position="377"/>
    </location>
</feature>
<feature type="transmembrane region" description="Helical" evidence="20">
    <location>
        <begin position="690"/>
        <end position="714"/>
    </location>
</feature>
<dbReference type="PROSITE" id="PS00427">
    <property type="entry name" value="DISINTEGRIN_1"/>
    <property type="match status" value="1"/>
</dbReference>
<dbReference type="FunFam" id="3.40.390.10:FF:000033">
    <property type="entry name" value="A disintegrin and metallopeptidase domain 18"/>
    <property type="match status" value="1"/>
</dbReference>
<feature type="disulfide bond" evidence="18">
    <location>
        <begin position="635"/>
        <end position="644"/>
    </location>
</feature>
<evidence type="ECO:0000256" key="14">
    <source>
        <dbReference type="ARBA" id="ARBA00030994"/>
    </source>
</evidence>
<evidence type="ECO:0000256" key="21">
    <source>
        <dbReference type="SAM" id="SignalP"/>
    </source>
</evidence>
<dbReference type="PROSITE" id="PS50215">
    <property type="entry name" value="ADAM_MEPRO"/>
    <property type="match status" value="1"/>
</dbReference>
<dbReference type="FunFam" id="4.10.70.10:FF:000001">
    <property type="entry name" value="Disintegrin and metalloproteinase domain-containing protein 22"/>
    <property type="match status" value="1"/>
</dbReference>
<evidence type="ECO:0000313" key="25">
    <source>
        <dbReference type="Ensembl" id="ENSMLUP00000013486.2"/>
    </source>
</evidence>
<dbReference type="EMBL" id="AAPE02012508">
    <property type="status" value="NOT_ANNOTATED_CDS"/>
    <property type="molecule type" value="Genomic_DNA"/>
</dbReference>
<keyword evidence="11 18" id="KW-1015">Disulfide bond</keyword>
<feature type="domain" description="Disintegrin" evidence="23">
    <location>
        <begin position="385"/>
        <end position="474"/>
    </location>
</feature>
<dbReference type="EMBL" id="AAPE02012506">
    <property type="status" value="NOT_ANNOTATED_CDS"/>
    <property type="molecule type" value="Genomic_DNA"/>
</dbReference>
<dbReference type="InterPro" id="IPR002870">
    <property type="entry name" value="Peptidase_M12B_N"/>
</dbReference>
<evidence type="ECO:0000313" key="26">
    <source>
        <dbReference type="Proteomes" id="UP000001074"/>
    </source>
</evidence>
<evidence type="ECO:0000256" key="9">
    <source>
        <dbReference type="ARBA" id="ARBA00022989"/>
    </source>
</evidence>
<dbReference type="SMART" id="SM00608">
    <property type="entry name" value="ACR"/>
    <property type="match status" value="1"/>
</dbReference>
<dbReference type="PROSITE" id="PS50026">
    <property type="entry name" value="EGF_3"/>
    <property type="match status" value="1"/>
</dbReference>
<comment type="subunit">
    <text evidence="2">Heterodimer with ADAM1/fertilin subunit alpha.</text>
</comment>
<dbReference type="FunCoup" id="G1PQV5">
    <property type="interactions" value="39"/>
</dbReference>
<dbReference type="InterPro" id="IPR001762">
    <property type="entry name" value="Disintegrin_dom"/>
</dbReference>
<dbReference type="PRINTS" id="PR00289">
    <property type="entry name" value="DISINTEGRIN"/>
</dbReference>
<dbReference type="eggNOG" id="KOG3607">
    <property type="taxonomic scope" value="Eukaryota"/>
</dbReference>
<evidence type="ECO:0000259" key="23">
    <source>
        <dbReference type="PROSITE" id="PS50214"/>
    </source>
</evidence>
<dbReference type="GO" id="GO:0008584">
    <property type="term" value="P:male gonad development"/>
    <property type="evidence" value="ECO:0007669"/>
    <property type="project" value="TreeGrafter"/>
</dbReference>
<keyword evidence="6 20" id="KW-0812">Transmembrane</keyword>
<feature type="disulfide bond" evidence="19">
    <location>
        <begin position="333"/>
        <end position="338"/>
    </location>
</feature>
<dbReference type="Pfam" id="PF00200">
    <property type="entry name" value="Disintegrin"/>
    <property type="match status" value="1"/>
</dbReference>
<evidence type="ECO:0000256" key="19">
    <source>
        <dbReference type="PROSITE-ProRule" id="PRU00276"/>
    </source>
</evidence>
<dbReference type="EMBL" id="AAPE02012507">
    <property type="status" value="NOT_ANNOTATED_CDS"/>
    <property type="molecule type" value="Genomic_DNA"/>
</dbReference>
<evidence type="ECO:0000256" key="4">
    <source>
        <dbReference type="ARBA" id="ARBA00022536"/>
    </source>
</evidence>
<evidence type="ECO:0000256" key="8">
    <source>
        <dbReference type="ARBA" id="ARBA00022889"/>
    </source>
</evidence>
<reference evidence="25" key="3">
    <citation type="submission" date="2025-09" db="UniProtKB">
        <authorList>
            <consortium name="Ensembl"/>
        </authorList>
    </citation>
    <scope>IDENTIFICATION</scope>
</reference>
<evidence type="ECO:0000256" key="3">
    <source>
        <dbReference type="ARBA" id="ARBA00020159"/>
    </source>
</evidence>
<keyword evidence="5" id="KW-0597">Phosphoprotein</keyword>
<evidence type="ECO:0000259" key="22">
    <source>
        <dbReference type="PROSITE" id="PS50026"/>
    </source>
</evidence>
<dbReference type="STRING" id="59463.ENSMLUP00000013486"/>
<keyword evidence="7 21" id="KW-0732">Signal</keyword>
<evidence type="ECO:0000256" key="1">
    <source>
        <dbReference type="ARBA" id="ARBA00004479"/>
    </source>
</evidence>
<dbReference type="OMA" id="NHMGADT"/>
<keyword evidence="26" id="KW-1185">Reference proteome</keyword>
<feature type="domain" description="EGF-like" evidence="22">
    <location>
        <begin position="612"/>
        <end position="645"/>
    </location>
</feature>
<dbReference type="SUPFAM" id="SSF57552">
    <property type="entry name" value="Blood coagulation inhibitor (disintegrin)"/>
    <property type="match status" value="1"/>
</dbReference>
<keyword evidence="8" id="KW-0130">Cell adhesion</keyword>
<dbReference type="GO" id="GO:0007155">
    <property type="term" value="P:cell adhesion"/>
    <property type="evidence" value="ECO:0007669"/>
    <property type="project" value="UniProtKB-KW"/>
</dbReference>
<evidence type="ECO:0000256" key="6">
    <source>
        <dbReference type="ARBA" id="ARBA00022692"/>
    </source>
</evidence>
<dbReference type="CDD" id="cd04269">
    <property type="entry name" value="ZnMc_adamalysin_II_like"/>
    <property type="match status" value="1"/>
</dbReference>
<evidence type="ECO:0000256" key="11">
    <source>
        <dbReference type="ARBA" id="ARBA00023157"/>
    </source>
</evidence>
<feature type="disulfide bond" evidence="17">
    <location>
        <begin position="446"/>
        <end position="466"/>
    </location>
</feature>
<feature type="chain" id="PRO_5003417409" description="Disintegrin and metalloproteinase domain-containing protein 2" evidence="21">
    <location>
        <begin position="22"/>
        <end position="738"/>
    </location>
</feature>
<dbReference type="InterPro" id="IPR034027">
    <property type="entry name" value="Reprolysin_adamalysin"/>
</dbReference>
<comment type="function">
    <text evidence="13">Sperm surface membrane protein that may be involved in sperm-egg plasma membrane adhesion and fusion during fertilization. Could have a direct role in sperm-zona binding or migration of sperm from the uterus into the oviduct. Interactions with egg membrane could be mediated via binding between its disintegrin-like domain to one or more integrins receptors on the egg. This is a non catalytic metalloprotease-like protein.</text>
</comment>
<dbReference type="HOGENOM" id="CLU_012714_4_3_1"/>
<dbReference type="GO" id="GO:0007339">
    <property type="term" value="P:binding of sperm to zona pellucida"/>
    <property type="evidence" value="ECO:0007669"/>
    <property type="project" value="TreeGrafter"/>
</dbReference>
<dbReference type="InterPro" id="IPR006586">
    <property type="entry name" value="ADAM_Cys-rich"/>
</dbReference>
<evidence type="ECO:0000256" key="16">
    <source>
        <dbReference type="ARBA" id="ARBA00032022"/>
    </source>
</evidence>
<keyword evidence="9 20" id="KW-1133">Transmembrane helix</keyword>